<dbReference type="EMBL" id="JBHTEF010000001">
    <property type="protein sequence ID" value="MFC7581362.1"/>
    <property type="molecule type" value="Genomic_DNA"/>
</dbReference>
<proteinExistence type="predicted"/>
<dbReference type="RefSeq" id="WP_380974621.1">
    <property type="nucleotide sequence ID" value="NZ_JBHTEF010000001.1"/>
</dbReference>
<organism evidence="2 3">
    <name type="scientific">Schaalia naturae</name>
    <dbReference type="NCBI Taxonomy" id="635203"/>
    <lineage>
        <taxon>Bacteria</taxon>
        <taxon>Bacillati</taxon>
        <taxon>Actinomycetota</taxon>
        <taxon>Actinomycetes</taxon>
        <taxon>Actinomycetales</taxon>
        <taxon>Actinomycetaceae</taxon>
        <taxon>Schaalia</taxon>
    </lineage>
</organism>
<evidence type="ECO:0000313" key="2">
    <source>
        <dbReference type="EMBL" id="MFC7581362.1"/>
    </source>
</evidence>
<evidence type="ECO:0000313" key="3">
    <source>
        <dbReference type="Proteomes" id="UP001596527"/>
    </source>
</evidence>
<dbReference type="Proteomes" id="UP001596527">
    <property type="component" value="Unassembled WGS sequence"/>
</dbReference>
<keyword evidence="3" id="KW-1185">Reference proteome</keyword>
<evidence type="ECO:0000256" key="1">
    <source>
        <dbReference type="SAM" id="MobiDB-lite"/>
    </source>
</evidence>
<reference evidence="3" key="1">
    <citation type="journal article" date="2019" name="Int. J. Syst. Evol. Microbiol.">
        <title>The Global Catalogue of Microorganisms (GCM) 10K type strain sequencing project: providing services to taxonomists for standard genome sequencing and annotation.</title>
        <authorList>
            <consortium name="The Broad Institute Genomics Platform"/>
            <consortium name="The Broad Institute Genome Sequencing Center for Infectious Disease"/>
            <person name="Wu L."/>
            <person name="Ma J."/>
        </authorList>
    </citation>
    <scope>NUCLEOTIDE SEQUENCE [LARGE SCALE GENOMIC DNA]</scope>
    <source>
        <strain evidence="3">CCUG 56698</strain>
    </source>
</reference>
<name>A0ABW2SMT8_9ACTO</name>
<comment type="caution">
    <text evidence="2">The sequence shown here is derived from an EMBL/GenBank/DDBJ whole genome shotgun (WGS) entry which is preliminary data.</text>
</comment>
<gene>
    <name evidence="2" type="ORF">ACFQWG_09180</name>
</gene>
<protein>
    <submittedName>
        <fullName evidence="2">Uncharacterized protein</fullName>
    </submittedName>
</protein>
<accession>A0ABW2SMT8</accession>
<feature type="region of interest" description="Disordered" evidence="1">
    <location>
        <begin position="213"/>
        <end position="297"/>
    </location>
</feature>
<sequence length="297" mass="31264">MGVDPRFVDHVVVTSSTTRIDTDRLVCAAVQMRGAAEGARAVGLRLHGAGSAALEGSAMAPLETAWAHGALTGAETAAVELAGELDGLADALGFAALVYLAAEGGAASFEKAWRLLRPGSAAGWDAGWGTLHTRERIRDAFPSPLRPYVPEGLLDVLAAPFLPATVGGVRAGLWHLDSFREGRMSDGADMMRVQLDIEALSALVADHTMEIPVGAGSSQMGTRRRGGAPGMRRRLRRRRSRRGGCPASGGGGTARRAGSGCPWLSPRTLWTRARAAPSDTAGPPRCAPRTSRCRRRR</sequence>
<feature type="compositionally biased region" description="Basic residues" evidence="1">
    <location>
        <begin position="222"/>
        <end position="242"/>
    </location>
</feature>